<evidence type="ECO:0000313" key="1">
    <source>
        <dbReference type="EMBL" id="MBC5787940.1"/>
    </source>
</evidence>
<sequence>MNLGRLKRKQPEAPAEAVVQLRPGNYPFHILDRYVPLMTPETKLYACMREAIPVIDSALYKIQRLIGGFRFVCSHKSAERELNQFAREVKVGPTQMGLESFICSYLDSLLLFGNAIGEIVLSANGRQIAGLYNSSFENVLIQRGNNPLQVEIFRNDHGNPVPLEMPQLILFTALNPQPGKVCGDSILKSLPFVSSILLKIYHAIGENFDRVGNVRFAVTYRPSNQGMDAAYAKERAQQIAKEWAAGMAAGKTGDIRDFIAVGDVDIKVIGADNQMIDCEVPARQMLEQIIAKLGLPPFMLGLSWSTTERMSQQQASTLNSELCYYRRLLNPVLERIGTTYLRLNGFSCQPTVEWDTLNFEDEINAAQARLYNAQAAKLELENGEEPKQIPVDLSTAIEP</sequence>
<protein>
    <submittedName>
        <fullName evidence="1">Serine/threonine protein phosphatase</fullName>
    </submittedName>
</protein>
<comment type="caution">
    <text evidence="1">The sequence shown here is derived from an EMBL/GenBank/DDBJ whole genome shotgun (WGS) entry which is preliminary data.</text>
</comment>
<gene>
    <name evidence="1" type="ORF">H8Z77_07920</name>
</gene>
<accession>A0ABR7IS30</accession>
<name>A0ABR7IS30_9CLOT</name>
<proteinExistence type="predicted"/>
<dbReference type="RefSeq" id="WP_186996684.1">
    <property type="nucleotide sequence ID" value="NZ_JACOQK010000001.1"/>
</dbReference>
<evidence type="ECO:0000313" key="2">
    <source>
        <dbReference type="Proteomes" id="UP000649151"/>
    </source>
</evidence>
<dbReference type="EMBL" id="JACOQK010000001">
    <property type="protein sequence ID" value="MBC5787940.1"/>
    <property type="molecule type" value="Genomic_DNA"/>
</dbReference>
<reference evidence="1 2" key="1">
    <citation type="submission" date="2020-08" db="EMBL/GenBank/DDBJ databases">
        <title>Genome public.</title>
        <authorList>
            <person name="Liu C."/>
            <person name="Sun Q."/>
        </authorList>
    </citation>
    <scope>NUCLEOTIDE SEQUENCE [LARGE SCALE GENOMIC DNA]</scope>
    <source>
        <strain evidence="1 2">NSJ-27</strain>
    </source>
</reference>
<keyword evidence="2" id="KW-1185">Reference proteome</keyword>
<dbReference type="Proteomes" id="UP000649151">
    <property type="component" value="Unassembled WGS sequence"/>
</dbReference>
<organism evidence="1 2">
    <name type="scientific">Clostridium facile</name>
    <dbReference type="NCBI Taxonomy" id="2763035"/>
    <lineage>
        <taxon>Bacteria</taxon>
        <taxon>Bacillati</taxon>
        <taxon>Bacillota</taxon>
        <taxon>Clostridia</taxon>
        <taxon>Eubacteriales</taxon>
        <taxon>Clostridiaceae</taxon>
        <taxon>Clostridium</taxon>
    </lineage>
</organism>